<proteinExistence type="predicted"/>
<dbReference type="Gene3D" id="3.20.20.70">
    <property type="entry name" value="Aldolase class I"/>
    <property type="match status" value="1"/>
</dbReference>
<dbReference type="AlphaFoldDB" id="X1U9W9"/>
<comment type="caution">
    <text evidence="1">The sequence shown here is derived from an EMBL/GenBank/DDBJ whole genome shotgun (WGS) entry which is preliminary data.</text>
</comment>
<organism evidence="1">
    <name type="scientific">marine sediment metagenome</name>
    <dbReference type="NCBI Taxonomy" id="412755"/>
    <lineage>
        <taxon>unclassified sequences</taxon>
        <taxon>metagenomes</taxon>
        <taxon>ecological metagenomes</taxon>
    </lineage>
</organism>
<evidence type="ECO:0000313" key="1">
    <source>
        <dbReference type="EMBL" id="GAJ00397.1"/>
    </source>
</evidence>
<sequence length="219" mass="25178">MIAFEPIARFIEALQGYGIKLKIQVSLDGPSFITDKNRFQGAAEKVPQNLFALVSAIQDQQTKVEFHWKATLTTQNIKEMNDDSSKIDEYHQYFESLNKRFDEVNRSNNLSLLKGSYTPTLMVPGNYTSGDGRDFAQFLMNLRRKGYKTAYSFRLGKLLDFWDELGIKKSMFTCSAGDSNSGMGNNFHICHRSFYLDESKYVDSVLRQDAENWDVSHFK</sequence>
<reference evidence="1" key="1">
    <citation type="journal article" date="2014" name="Front. Microbiol.">
        <title>High frequency of phylogenetically diverse reductive dehalogenase-homologous genes in deep subseafloor sedimentary metagenomes.</title>
        <authorList>
            <person name="Kawai M."/>
            <person name="Futagami T."/>
            <person name="Toyoda A."/>
            <person name="Takaki Y."/>
            <person name="Nishi S."/>
            <person name="Hori S."/>
            <person name="Arai W."/>
            <person name="Tsubouchi T."/>
            <person name="Morono Y."/>
            <person name="Uchiyama I."/>
            <person name="Ito T."/>
            <person name="Fujiyama A."/>
            <person name="Inagaki F."/>
            <person name="Takami H."/>
        </authorList>
    </citation>
    <scope>NUCLEOTIDE SEQUENCE</scope>
    <source>
        <strain evidence="1">Expedition CK06-06</strain>
    </source>
</reference>
<name>X1U9W9_9ZZZZ</name>
<accession>X1U9W9</accession>
<gene>
    <name evidence="1" type="ORF">S12H4_37576</name>
</gene>
<dbReference type="InterPro" id="IPR013785">
    <property type="entry name" value="Aldolase_TIM"/>
</dbReference>
<dbReference type="EMBL" id="BARW01022534">
    <property type="protein sequence ID" value="GAJ00397.1"/>
    <property type="molecule type" value="Genomic_DNA"/>
</dbReference>
<protein>
    <submittedName>
        <fullName evidence="1">Uncharacterized protein</fullName>
    </submittedName>
</protein>
<feature type="non-terminal residue" evidence="1">
    <location>
        <position position="219"/>
    </location>
</feature>